<name>A0A024ELC8_9PSED</name>
<keyword evidence="6" id="KW-0742">SOS response</keyword>
<dbReference type="GO" id="GO:0016787">
    <property type="term" value="F:hydrolase activity"/>
    <property type="evidence" value="ECO:0007669"/>
    <property type="project" value="UniProtKB-KW"/>
</dbReference>
<dbReference type="InterPro" id="IPR015927">
    <property type="entry name" value="Peptidase_S24_S26A/B/C"/>
</dbReference>
<evidence type="ECO:0000313" key="9">
    <source>
        <dbReference type="EMBL" id="AHZ73587.1"/>
    </source>
</evidence>
<dbReference type="HOGENOM" id="CLU_066192_0_0_6"/>
<protein>
    <recommendedName>
        <fullName evidence="8">Peptidase S24/S26A/S26B/S26C domain-containing protein</fullName>
    </recommendedName>
</protein>
<dbReference type="GO" id="GO:0006355">
    <property type="term" value="P:regulation of DNA-templated transcription"/>
    <property type="evidence" value="ECO:0007669"/>
    <property type="project" value="InterPro"/>
</dbReference>
<evidence type="ECO:0000256" key="7">
    <source>
        <dbReference type="RuleBase" id="RU003991"/>
    </source>
</evidence>
<dbReference type="InterPro" id="IPR006197">
    <property type="entry name" value="Peptidase_S24_LexA"/>
</dbReference>
<dbReference type="Proteomes" id="UP000026913">
    <property type="component" value="Plasmid unnamed"/>
</dbReference>
<evidence type="ECO:0000256" key="2">
    <source>
        <dbReference type="ARBA" id="ARBA00022763"/>
    </source>
</evidence>
<proteinExistence type="inferred from homology"/>
<gene>
    <name evidence="9" type="ORF">OU5_P0335</name>
</gene>
<dbReference type="EMBL" id="CP005961">
    <property type="protein sequence ID" value="AHZ73587.1"/>
    <property type="molecule type" value="Genomic_DNA"/>
</dbReference>
<evidence type="ECO:0000256" key="1">
    <source>
        <dbReference type="ARBA" id="ARBA00007484"/>
    </source>
</evidence>
<dbReference type="Gene3D" id="2.10.109.10">
    <property type="entry name" value="Umud Fragment, subunit A"/>
    <property type="match status" value="1"/>
</dbReference>
<evidence type="ECO:0000259" key="8">
    <source>
        <dbReference type="Pfam" id="PF00717"/>
    </source>
</evidence>
<comment type="similarity">
    <text evidence="1 7">Belongs to the peptidase S24 family.</text>
</comment>
<dbReference type="GO" id="GO:0009432">
    <property type="term" value="P:SOS response"/>
    <property type="evidence" value="ECO:0007669"/>
    <property type="project" value="UniProtKB-KW"/>
</dbReference>
<reference evidence="9 10" key="1">
    <citation type="journal article" date="2012" name="J. Bacteriol.">
        <title>Genome sequence of cold-adapted Pseudomonas mandelii strain JR-1.</title>
        <authorList>
            <person name="Jang S.H."/>
            <person name="Kim J."/>
            <person name="Kim J."/>
            <person name="Hong S."/>
            <person name="Lee C."/>
        </authorList>
    </citation>
    <scope>NUCLEOTIDE SEQUENCE [LARGE SCALE GENOMIC DNA]</scope>
    <source>
        <strain evidence="9 10">JR-1</strain>
        <plasmid evidence="10">Plasmid</plasmid>
    </source>
</reference>
<dbReference type="PANTHER" id="PTHR33516:SF2">
    <property type="entry name" value="LEXA REPRESSOR-RELATED"/>
    <property type="match status" value="1"/>
</dbReference>
<sequence>MNDIAILGRVRLELPAAALPFFTSTLSCGFPSPAEDLIEEMSSLDEIAISNPPATYLVRCAGDSMIDAGIYEGDVIVVDRSKKAVNRSIIVAVFEGEFICKRLIFSAGSVLLCPENNNYSPIVIKDIENLVVWGVCTFNLHKLSTI</sequence>
<organism evidence="9 10">
    <name type="scientific">Pseudomonas mandelii JR-1</name>
    <dbReference type="NCBI Taxonomy" id="1147786"/>
    <lineage>
        <taxon>Bacteria</taxon>
        <taxon>Pseudomonadati</taxon>
        <taxon>Pseudomonadota</taxon>
        <taxon>Gammaproteobacteria</taxon>
        <taxon>Pseudomonadales</taxon>
        <taxon>Pseudomonadaceae</taxon>
        <taxon>Pseudomonas</taxon>
    </lineage>
</organism>
<dbReference type="InterPro" id="IPR039418">
    <property type="entry name" value="LexA-like"/>
</dbReference>
<dbReference type="InterPro" id="IPR050077">
    <property type="entry name" value="LexA_repressor"/>
</dbReference>
<keyword evidence="2" id="KW-0227">DNA damage</keyword>
<dbReference type="CDD" id="cd06529">
    <property type="entry name" value="S24_LexA-like"/>
    <property type="match status" value="1"/>
</dbReference>
<geneLocation type="plasmid" evidence="10"/>
<dbReference type="NCBIfam" id="NF007621">
    <property type="entry name" value="PRK10276.1"/>
    <property type="match status" value="1"/>
</dbReference>
<dbReference type="SUPFAM" id="SSF51306">
    <property type="entry name" value="LexA/Signal peptidase"/>
    <property type="match status" value="1"/>
</dbReference>
<evidence type="ECO:0000256" key="4">
    <source>
        <dbReference type="ARBA" id="ARBA00022813"/>
    </source>
</evidence>
<dbReference type="AlphaFoldDB" id="A0A024ELC8"/>
<keyword evidence="5" id="KW-0234">DNA repair</keyword>
<dbReference type="Pfam" id="PF00717">
    <property type="entry name" value="Peptidase_S24"/>
    <property type="match status" value="1"/>
</dbReference>
<evidence type="ECO:0000256" key="3">
    <source>
        <dbReference type="ARBA" id="ARBA00022801"/>
    </source>
</evidence>
<evidence type="ECO:0000313" key="10">
    <source>
        <dbReference type="Proteomes" id="UP000026913"/>
    </source>
</evidence>
<dbReference type="KEGG" id="pman:OU5_P0335"/>
<dbReference type="PANTHER" id="PTHR33516">
    <property type="entry name" value="LEXA REPRESSOR"/>
    <property type="match status" value="1"/>
</dbReference>
<dbReference type="OrthoDB" id="9787787at2"/>
<evidence type="ECO:0000256" key="6">
    <source>
        <dbReference type="ARBA" id="ARBA00023236"/>
    </source>
</evidence>
<dbReference type="MEROPS" id="S24.003"/>
<keyword evidence="4 7" id="KW-0068">Autocatalytic cleavage</keyword>
<dbReference type="PRINTS" id="PR00726">
    <property type="entry name" value="LEXASERPTASE"/>
</dbReference>
<evidence type="ECO:0000256" key="5">
    <source>
        <dbReference type="ARBA" id="ARBA00023204"/>
    </source>
</evidence>
<dbReference type="GO" id="GO:0003677">
    <property type="term" value="F:DNA binding"/>
    <property type="evidence" value="ECO:0007669"/>
    <property type="project" value="InterPro"/>
</dbReference>
<feature type="domain" description="Peptidase S24/S26A/S26B/S26C" evidence="8">
    <location>
        <begin position="21"/>
        <end position="135"/>
    </location>
</feature>
<accession>A0A024ELC8</accession>
<dbReference type="GO" id="GO:0006281">
    <property type="term" value="P:DNA repair"/>
    <property type="evidence" value="ECO:0007669"/>
    <property type="project" value="UniProtKB-KW"/>
</dbReference>
<dbReference type="InterPro" id="IPR036286">
    <property type="entry name" value="LexA/Signal_pep-like_sf"/>
</dbReference>
<keyword evidence="9" id="KW-0614">Plasmid</keyword>
<keyword evidence="3 7" id="KW-0378">Hydrolase</keyword>
<dbReference type="RefSeq" id="WP_010466319.1">
    <property type="nucleotide sequence ID" value="NZ_CP005961.1"/>
</dbReference>